<name>A0A977WM90_9CAUD</name>
<feature type="domain" description="HNH nuclease" evidence="1">
    <location>
        <begin position="47"/>
        <end position="95"/>
    </location>
</feature>
<keyword evidence="3" id="KW-1185">Reference proteome</keyword>
<dbReference type="GO" id="GO:0003677">
    <property type="term" value="F:DNA binding"/>
    <property type="evidence" value="ECO:0007669"/>
    <property type="project" value="InterPro"/>
</dbReference>
<dbReference type="CDD" id="cd00085">
    <property type="entry name" value="HNHc"/>
    <property type="match status" value="1"/>
</dbReference>
<reference evidence="2" key="1">
    <citation type="submission" date="2022-08" db="EMBL/GenBank/DDBJ databases">
        <authorList>
            <person name="Parra M."/>
            <person name="Bayas-Rea R.D.L.A."/>
            <person name="D'Auria G."/>
            <person name="Reyes M."/>
            <person name="Zapata S."/>
        </authorList>
    </citation>
    <scope>NUCLEOTIDE SEQUENCE</scope>
</reference>
<dbReference type="Proteomes" id="UP001063234">
    <property type="component" value="Segment"/>
</dbReference>
<dbReference type="SUPFAM" id="SSF54060">
    <property type="entry name" value="His-Me finger endonucleases"/>
    <property type="match status" value="1"/>
</dbReference>
<protein>
    <submittedName>
        <fullName evidence="2">HNH endonuclease motif protein</fullName>
    </submittedName>
</protein>
<evidence type="ECO:0000259" key="1">
    <source>
        <dbReference type="SMART" id="SM00507"/>
    </source>
</evidence>
<dbReference type="Pfam" id="PF13392">
    <property type="entry name" value="HNH_3"/>
    <property type="match status" value="1"/>
</dbReference>
<keyword evidence="2" id="KW-0540">Nuclease</keyword>
<evidence type="ECO:0000313" key="3">
    <source>
        <dbReference type="Proteomes" id="UP001063234"/>
    </source>
</evidence>
<dbReference type="Gene3D" id="3.90.75.20">
    <property type="match status" value="1"/>
</dbReference>
<sequence>MKVTKGKKETWELAKKCGIDEGIAKIAKYFDIKDVCVIVGDEMAYVEERPRKVHRVIWEIHNGKIPDGMEVDHIDHNKLNNNIENLRLVSKKENHKNMPLQKNNKSGFCGVCFIERCNKYRSSIKVDGKTKYLGYFIDINDAIKARIDANKIFGFHNNHGG</sequence>
<dbReference type="InterPro" id="IPR044925">
    <property type="entry name" value="His-Me_finger_sf"/>
</dbReference>
<organism evidence="2 3">
    <name type="scientific">Salmonella phage F61</name>
    <dbReference type="NCBI Taxonomy" id="2982033"/>
    <lineage>
        <taxon>Viruses</taxon>
        <taxon>Duplodnaviria</taxon>
        <taxon>Heunggongvirae</taxon>
        <taxon>Uroviricota</taxon>
        <taxon>Caudoviricetes</taxon>
        <taxon>Drexlerviridae</taxon>
        <taxon>Tempevirinae</taxon>
        <taxon>Tlsvirus</taxon>
        <taxon>Tlsvirus F61</taxon>
    </lineage>
</organism>
<proteinExistence type="predicted"/>
<dbReference type="SUPFAM" id="SSF54171">
    <property type="entry name" value="DNA-binding domain"/>
    <property type="match status" value="1"/>
</dbReference>
<dbReference type="InterPro" id="IPR016177">
    <property type="entry name" value="DNA-bd_dom_sf"/>
</dbReference>
<accession>A0A977WM90</accession>
<evidence type="ECO:0000313" key="2">
    <source>
        <dbReference type="EMBL" id="UXM05382.1"/>
    </source>
</evidence>
<dbReference type="SMART" id="SM00507">
    <property type="entry name" value="HNHc"/>
    <property type="match status" value="1"/>
</dbReference>
<keyword evidence="2" id="KW-0255">Endonuclease</keyword>
<dbReference type="GO" id="GO:0004519">
    <property type="term" value="F:endonuclease activity"/>
    <property type="evidence" value="ECO:0007669"/>
    <property type="project" value="UniProtKB-KW"/>
</dbReference>
<dbReference type="InterPro" id="IPR003615">
    <property type="entry name" value="HNH_nuc"/>
</dbReference>
<dbReference type="EMBL" id="OP292674">
    <property type="protein sequence ID" value="UXM05382.1"/>
    <property type="molecule type" value="Genomic_DNA"/>
</dbReference>
<keyword evidence="2" id="KW-0378">Hydrolase</keyword>